<dbReference type="PANTHER" id="PTHR31642">
    <property type="entry name" value="TRICHOTHECENE 3-O-ACETYLTRANSFERASE"/>
    <property type="match status" value="1"/>
</dbReference>
<proteinExistence type="inferred from homology"/>
<sequence>MSERSSKSKEKLSSVGLYNTTMEVTIKETTMVSPCEDTPKTKLWVSNIDLVMTVYHMSMVYFYKPNGSSDFFDTKLLKEALSKILVSFYPVAGRLGYDENSRLEIVCNGEGVLFVEAEASSVMDDLVRDYTDGSKVPHLVTKFDYSGGISSYPLLGLQVTSFKCGGVSIGVSSQHTLVDGASALHFINSWADTARGKCPAIAPVLDRTFLRARDPPTPKFRHVEFEPSPSLKTVSNPESPWPSIVSMFKITTEQVKALKDKVNGTLGNTKYSTYTILTAHIWRCATKARDLAEDQELKLTIPIDGRNRLQPPLPPGYFGNVIFHAAPVALASEIKSESFTDTVRRIHEILRQMNDEYLRSGIDLIETTADVKTVRRGAQTMRCPNLSINSWMWLAIHDADFGWGRPILLRPANIIHEGKAYIMPSSTGDGSMTLVTRLETSHMKRFGCLLYDFHVSSL</sequence>
<comment type="similarity">
    <text evidence="1">Belongs to the plant acyltransferase family.</text>
</comment>
<name>A0ABR2GI03_9ROSI</name>
<dbReference type="InterPro" id="IPR023213">
    <property type="entry name" value="CAT-like_dom_sf"/>
</dbReference>
<protein>
    <recommendedName>
        <fullName evidence="4">Shikimate O-hydroxycinnamoyltransferase</fullName>
    </recommendedName>
</protein>
<dbReference type="PANTHER" id="PTHR31642:SF196">
    <property type="entry name" value="SHIKIMATE O-HYDROXYCINNAMOYLTRANSFERASE-LIKE"/>
    <property type="match status" value="1"/>
</dbReference>
<dbReference type="EMBL" id="JBBPBM010000001">
    <property type="protein sequence ID" value="KAK8602556.1"/>
    <property type="molecule type" value="Genomic_DNA"/>
</dbReference>
<organism evidence="2 3">
    <name type="scientific">Hibiscus sabdariffa</name>
    <name type="common">roselle</name>
    <dbReference type="NCBI Taxonomy" id="183260"/>
    <lineage>
        <taxon>Eukaryota</taxon>
        <taxon>Viridiplantae</taxon>
        <taxon>Streptophyta</taxon>
        <taxon>Embryophyta</taxon>
        <taxon>Tracheophyta</taxon>
        <taxon>Spermatophyta</taxon>
        <taxon>Magnoliopsida</taxon>
        <taxon>eudicotyledons</taxon>
        <taxon>Gunneridae</taxon>
        <taxon>Pentapetalae</taxon>
        <taxon>rosids</taxon>
        <taxon>malvids</taxon>
        <taxon>Malvales</taxon>
        <taxon>Malvaceae</taxon>
        <taxon>Malvoideae</taxon>
        <taxon>Hibiscus</taxon>
    </lineage>
</organism>
<dbReference type="Gene3D" id="3.30.559.10">
    <property type="entry name" value="Chloramphenicol acetyltransferase-like domain"/>
    <property type="match status" value="2"/>
</dbReference>
<dbReference type="SUPFAM" id="SSF52777">
    <property type="entry name" value="CoA-dependent acyltransferases"/>
    <property type="match status" value="1"/>
</dbReference>
<evidence type="ECO:0008006" key="4">
    <source>
        <dbReference type="Google" id="ProtNLM"/>
    </source>
</evidence>
<evidence type="ECO:0000256" key="1">
    <source>
        <dbReference type="ARBA" id="ARBA00009861"/>
    </source>
</evidence>
<dbReference type="Pfam" id="PF02458">
    <property type="entry name" value="Transferase"/>
    <property type="match status" value="1"/>
</dbReference>
<evidence type="ECO:0000313" key="2">
    <source>
        <dbReference type="EMBL" id="KAK8602556.1"/>
    </source>
</evidence>
<reference evidence="2 3" key="1">
    <citation type="journal article" date="2024" name="G3 (Bethesda)">
        <title>Genome assembly of Hibiscus sabdariffa L. provides insights into metabolisms of medicinal natural products.</title>
        <authorList>
            <person name="Kim T."/>
        </authorList>
    </citation>
    <scope>NUCLEOTIDE SEQUENCE [LARGE SCALE GENOMIC DNA]</scope>
    <source>
        <strain evidence="2">TK-2024</strain>
        <tissue evidence="2">Old leaves</tissue>
    </source>
</reference>
<dbReference type="InterPro" id="IPR050317">
    <property type="entry name" value="Plant_Fungal_Acyltransferase"/>
</dbReference>
<evidence type="ECO:0000313" key="3">
    <source>
        <dbReference type="Proteomes" id="UP001472677"/>
    </source>
</evidence>
<gene>
    <name evidence="2" type="ORF">V6N12_052362</name>
</gene>
<accession>A0ABR2GI03</accession>
<comment type="caution">
    <text evidence="2">The sequence shown here is derived from an EMBL/GenBank/DDBJ whole genome shotgun (WGS) entry which is preliminary data.</text>
</comment>
<keyword evidence="3" id="KW-1185">Reference proteome</keyword>
<dbReference type="Proteomes" id="UP001472677">
    <property type="component" value="Unassembled WGS sequence"/>
</dbReference>